<feature type="region of interest" description="Disordered" evidence="1">
    <location>
        <begin position="121"/>
        <end position="148"/>
    </location>
</feature>
<keyword evidence="3" id="KW-1185">Reference proteome</keyword>
<evidence type="ECO:0000313" key="2">
    <source>
        <dbReference type="EMBL" id="VDM65835.1"/>
    </source>
</evidence>
<name>A0A3P7K3Q1_STRVU</name>
<proteinExistence type="predicted"/>
<evidence type="ECO:0000256" key="1">
    <source>
        <dbReference type="SAM" id="MobiDB-lite"/>
    </source>
</evidence>
<organism evidence="2 3">
    <name type="scientific">Strongylus vulgaris</name>
    <name type="common">Blood worm</name>
    <dbReference type="NCBI Taxonomy" id="40348"/>
    <lineage>
        <taxon>Eukaryota</taxon>
        <taxon>Metazoa</taxon>
        <taxon>Ecdysozoa</taxon>
        <taxon>Nematoda</taxon>
        <taxon>Chromadorea</taxon>
        <taxon>Rhabditida</taxon>
        <taxon>Rhabditina</taxon>
        <taxon>Rhabditomorpha</taxon>
        <taxon>Strongyloidea</taxon>
        <taxon>Strongylidae</taxon>
        <taxon>Strongylus</taxon>
    </lineage>
</organism>
<sequence length="190" mass="20737">MMLEEMGLFKIFREAISIVLGEQAWQLEEALGFGAYEFKPCSKPEFLNEDVSNCVRQWDLSTPMCTCSPGAHDVAVTASMDSSNQFRGYRLRTTSLRDMPKASAACYEEFLHGIESHEGVELPSPNDLVSNTQDHESQASSAQSPFVSNDGNIIGGPLIKIDLTYCGMLRGGGGSFIVGEGGVSRRTRQS</sequence>
<dbReference type="Proteomes" id="UP000270094">
    <property type="component" value="Unassembled WGS sequence"/>
</dbReference>
<accession>A0A3P7K3Q1</accession>
<dbReference type="AlphaFoldDB" id="A0A3P7K3Q1"/>
<protein>
    <submittedName>
        <fullName evidence="2">Uncharacterized protein</fullName>
    </submittedName>
</protein>
<evidence type="ECO:0000313" key="3">
    <source>
        <dbReference type="Proteomes" id="UP000270094"/>
    </source>
</evidence>
<feature type="compositionally biased region" description="Polar residues" evidence="1">
    <location>
        <begin position="127"/>
        <end position="148"/>
    </location>
</feature>
<gene>
    <name evidence="2" type="ORF">SVUK_LOCUS833</name>
</gene>
<dbReference type="EMBL" id="UYYB01001510">
    <property type="protein sequence ID" value="VDM65835.1"/>
    <property type="molecule type" value="Genomic_DNA"/>
</dbReference>
<reference evidence="2 3" key="1">
    <citation type="submission" date="2018-11" db="EMBL/GenBank/DDBJ databases">
        <authorList>
            <consortium name="Pathogen Informatics"/>
        </authorList>
    </citation>
    <scope>NUCLEOTIDE SEQUENCE [LARGE SCALE GENOMIC DNA]</scope>
</reference>